<name>A0A103ZU87_BURCE</name>
<reference evidence="2 3" key="1">
    <citation type="submission" date="2015-11" db="EMBL/GenBank/DDBJ databases">
        <title>Expanding the genomic diversity of Burkholderia species for the development of highly accurate diagnostics.</title>
        <authorList>
            <person name="Sahl J."/>
            <person name="Keim P."/>
            <person name="Wagner D."/>
        </authorList>
    </citation>
    <scope>NUCLEOTIDE SEQUENCE [LARGE SCALE GENOMIC DNA]</scope>
    <source>
        <strain evidence="2 3">MSMB1302</strain>
    </source>
</reference>
<comment type="caution">
    <text evidence="2">The sequence shown here is derived from an EMBL/GenBank/DDBJ whole genome shotgun (WGS) entry which is preliminary data.</text>
</comment>
<protein>
    <submittedName>
        <fullName evidence="2">Uncharacterized protein</fullName>
    </submittedName>
</protein>
<dbReference type="Proteomes" id="UP000069001">
    <property type="component" value="Unassembled WGS sequence"/>
</dbReference>
<proteinExistence type="predicted"/>
<organism evidence="2 3">
    <name type="scientific">Burkholderia cepacia</name>
    <name type="common">Pseudomonas cepacia</name>
    <dbReference type="NCBI Taxonomy" id="292"/>
    <lineage>
        <taxon>Bacteria</taxon>
        <taxon>Pseudomonadati</taxon>
        <taxon>Pseudomonadota</taxon>
        <taxon>Betaproteobacteria</taxon>
        <taxon>Burkholderiales</taxon>
        <taxon>Burkholderiaceae</taxon>
        <taxon>Burkholderia</taxon>
        <taxon>Burkholderia cepacia complex</taxon>
    </lineage>
</organism>
<evidence type="ECO:0000313" key="3">
    <source>
        <dbReference type="Proteomes" id="UP000069001"/>
    </source>
</evidence>
<gene>
    <name evidence="2" type="ORF">WS90_08160</name>
</gene>
<sequence>MPAFRIVYMPTRPFVASVGNPLAQARTHRPPGFSAACAIPPFPTAIALPVANRLSVDIALARANDAQSRGPAHSGADSVCGAPGTAQPDSRADTTARHAQRDRHRA</sequence>
<evidence type="ECO:0000256" key="1">
    <source>
        <dbReference type="SAM" id="MobiDB-lite"/>
    </source>
</evidence>
<dbReference type="AlphaFoldDB" id="A0A103ZU87"/>
<accession>A0A103ZU87</accession>
<dbReference type="EMBL" id="LOYH01000027">
    <property type="protein sequence ID" value="KVK86233.1"/>
    <property type="molecule type" value="Genomic_DNA"/>
</dbReference>
<feature type="region of interest" description="Disordered" evidence="1">
    <location>
        <begin position="64"/>
        <end position="106"/>
    </location>
</feature>
<evidence type="ECO:0000313" key="2">
    <source>
        <dbReference type="EMBL" id="KVK86233.1"/>
    </source>
</evidence>